<comment type="caution">
    <text evidence="1">The sequence shown here is derived from an EMBL/GenBank/DDBJ whole genome shotgun (WGS) entry which is preliminary data.</text>
</comment>
<reference evidence="1" key="1">
    <citation type="submission" date="2023-04" db="EMBL/GenBank/DDBJ databases">
        <title>Phytophthora fragariaefolia NBRC 109709.</title>
        <authorList>
            <person name="Ichikawa N."/>
            <person name="Sato H."/>
            <person name="Tonouchi N."/>
        </authorList>
    </citation>
    <scope>NUCLEOTIDE SEQUENCE</scope>
    <source>
        <strain evidence="1">NBRC 109709</strain>
    </source>
</reference>
<organism evidence="1 2">
    <name type="scientific">Phytophthora fragariaefolia</name>
    <dbReference type="NCBI Taxonomy" id="1490495"/>
    <lineage>
        <taxon>Eukaryota</taxon>
        <taxon>Sar</taxon>
        <taxon>Stramenopiles</taxon>
        <taxon>Oomycota</taxon>
        <taxon>Peronosporomycetes</taxon>
        <taxon>Peronosporales</taxon>
        <taxon>Peronosporaceae</taxon>
        <taxon>Phytophthora</taxon>
    </lineage>
</organism>
<dbReference type="AlphaFoldDB" id="A0A9W7D2K8"/>
<evidence type="ECO:0000313" key="2">
    <source>
        <dbReference type="Proteomes" id="UP001165121"/>
    </source>
</evidence>
<dbReference type="EMBL" id="BSXT01002810">
    <property type="protein sequence ID" value="GMF51069.1"/>
    <property type="molecule type" value="Genomic_DNA"/>
</dbReference>
<evidence type="ECO:0000313" key="1">
    <source>
        <dbReference type="EMBL" id="GMF51069.1"/>
    </source>
</evidence>
<gene>
    <name evidence="1" type="ORF">Pfra01_002054100</name>
</gene>
<name>A0A9W7D2K8_9STRA</name>
<dbReference type="Proteomes" id="UP001165121">
    <property type="component" value="Unassembled WGS sequence"/>
</dbReference>
<accession>A0A9W7D2K8</accession>
<proteinExistence type="predicted"/>
<keyword evidence="2" id="KW-1185">Reference proteome</keyword>
<sequence>MAALVTTVFECVGGLEADAHGTHPLVPKLIVVLAPFVLANSLADKGECVPRTKEICGYSIYHAMRKKYAAISFVDTFQIRECPLTAFDTKSELCEANYHVIKRVAEQHLDLAEDVVAASVGAVQGVHDGVGHDGVGTRHKGVFRRLDRIRVDSGSTLDGKAVSISLKTGGVDWGRSVSVHEARDLTSAVEESSHFGDNCSESDVSRCLRVSL</sequence>
<protein>
    <submittedName>
        <fullName evidence="1">Unnamed protein product</fullName>
    </submittedName>
</protein>